<name>A0A914YZ13_9BILA</name>
<keyword evidence="5" id="KW-1185">Reference proteome</keyword>
<protein>
    <submittedName>
        <fullName evidence="6">Autophagy-related protein 13</fullName>
    </submittedName>
</protein>
<organism evidence="5 6">
    <name type="scientific">Panagrolaimus superbus</name>
    <dbReference type="NCBI Taxonomy" id="310955"/>
    <lineage>
        <taxon>Eukaryota</taxon>
        <taxon>Metazoa</taxon>
        <taxon>Ecdysozoa</taxon>
        <taxon>Nematoda</taxon>
        <taxon>Chromadorea</taxon>
        <taxon>Rhabditida</taxon>
        <taxon>Tylenchina</taxon>
        <taxon>Panagrolaimomorpha</taxon>
        <taxon>Panagrolaimoidea</taxon>
        <taxon>Panagrolaimidae</taxon>
        <taxon>Panagrolaimus</taxon>
    </lineage>
</organism>
<dbReference type="Proteomes" id="UP000887577">
    <property type="component" value="Unplaced"/>
</dbReference>
<dbReference type="PANTHER" id="PTHR13430:SF4">
    <property type="entry name" value="AUTOPHAGY-RELATED PROTEIN 13"/>
    <property type="match status" value="1"/>
</dbReference>
<comment type="subcellular location">
    <subcellularLocation>
        <location evidence="1">Preautophagosomal structure</location>
    </subcellularLocation>
</comment>
<evidence type="ECO:0000313" key="5">
    <source>
        <dbReference type="Proteomes" id="UP000887577"/>
    </source>
</evidence>
<feature type="compositionally biased region" description="Basic and acidic residues" evidence="4">
    <location>
        <begin position="383"/>
        <end position="399"/>
    </location>
</feature>
<dbReference type="PANTHER" id="PTHR13430">
    <property type="match status" value="1"/>
</dbReference>
<dbReference type="GO" id="GO:1990316">
    <property type="term" value="C:Atg1/ULK1 kinase complex"/>
    <property type="evidence" value="ECO:0007669"/>
    <property type="project" value="TreeGrafter"/>
</dbReference>
<evidence type="ECO:0000313" key="6">
    <source>
        <dbReference type="WBParaSite" id="PSU_v2.g3274.t1"/>
    </source>
</evidence>
<keyword evidence="3" id="KW-0072">Autophagy</keyword>
<comment type="similarity">
    <text evidence="2">Belongs to the ATG13 family. Metazoan subfamily.</text>
</comment>
<evidence type="ECO:0000256" key="2">
    <source>
        <dbReference type="ARBA" id="ARBA00007341"/>
    </source>
</evidence>
<feature type="compositionally biased region" description="Polar residues" evidence="4">
    <location>
        <begin position="281"/>
        <end position="292"/>
    </location>
</feature>
<dbReference type="GO" id="GO:0000423">
    <property type="term" value="P:mitophagy"/>
    <property type="evidence" value="ECO:0007669"/>
    <property type="project" value="TreeGrafter"/>
</dbReference>
<dbReference type="GO" id="GO:0034727">
    <property type="term" value="P:piecemeal microautophagy of the nucleus"/>
    <property type="evidence" value="ECO:0007669"/>
    <property type="project" value="TreeGrafter"/>
</dbReference>
<reference evidence="6" key="1">
    <citation type="submission" date="2022-11" db="UniProtKB">
        <authorList>
            <consortium name="WormBaseParasite"/>
        </authorList>
    </citation>
    <scope>IDENTIFICATION</scope>
</reference>
<dbReference type="GO" id="GO:0005829">
    <property type="term" value="C:cytosol"/>
    <property type="evidence" value="ECO:0007669"/>
    <property type="project" value="TreeGrafter"/>
</dbReference>
<feature type="region of interest" description="Disordered" evidence="4">
    <location>
        <begin position="224"/>
        <end position="302"/>
    </location>
</feature>
<evidence type="ECO:0000256" key="1">
    <source>
        <dbReference type="ARBA" id="ARBA00004329"/>
    </source>
</evidence>
<feature type="region of interest" description="Disordered" evidence="4">
    <location>
        <begin position="348"/>
        <end position="408"/>
    </location>
</feature>
<evidence type="ECO:0000256" key="3">
    <source>
        <dbReference type="ARBA" id="ARBA00023006"/>
    </source>
</evidence>
<accession>A0A914YZ13</accession>
<dbReference type="InterPro" id="IPR040182">
    <property type="entry name" value="ATG13"/>
</dbReference>
<dbReference type="AlphaFoldDB" id="A0A914YZ13"/>
<dbReference type="WBParaSite" id="PSU_v2.g3274.t1">
    <property type="protein sequence ID" value="PSU_v2.g3274.t1"/>
    <property type="gene ID" value="PSU_v2.g3274"/>
</dbReference>
<dbReference type="GO" id="GO:0034497">
    <property type="term" value="P:protein localization to phagophore assembly site"/>
    <property type="evidence" value="ECO:0007669"/>
    <property type="project" value="TreeGrafter"/>
</dbReference>
<dbReference type="Gene3D" id="3.30.900.10">
    <property type="entry name" value="HORMA domain"/>
    <property type="match status" value="1"/>
</dbReference>
<feature type="compositionally biased region" description="Low complexity" evidence="4">
    <location>
        <begin position="264"/>
        <end position="274"/>
    </location>
</feature>
<feature type="compositionally biased region" description="Polar residues" evidence="4">
    <location>
        <begin position="235"/>
        <end position="256"/>
    </location>
</feature>
<proteinExistence type="inferred from homology"/>
<dbReference type="InterPro" id="IPR036570">
    <property type="entry name" value="HORMA_dom_sf"/>
</dbReference>
<evidence type="ECO:0000256" key="4">
    <source>
        <dbReference type="SAM" id="MobiDB-lite"/>
    </source>
</evidence>
<dbReference type="GO" id="GO:0000407">
    <property type="term" value="C:phagophore assembly site"/>
    <property type="evidence" value="ECO:0007669"/>
    <property type="project" value="UniProtKB-SubCell"/>
</dbReference>
<sequence>MGERDFNEYTKYLRYFSTRVIQSVVQARMGQPVNHKCNPEPDQNDWFAIKVDEIGEIAAYLRSHVKNFLPRVASLNVDFFLYLASGEVMPLETWIMSFDPNEKDEESHSQLYFTMSQLLRSVIAAARVTPCYRYYVKDQSADSYVVMYRVYEGKADLSLLGEKCKSIQLGRVIGKYGTLKLDLHYRTVLEINPTAYDENTAEVGETSPSGEVTFFHRHSIAPVPPIRQNKDKLSPCSTGVPTFTTNTQDSPFGSHSSQHKLGRSVSSSESSTTKSEMKSSRGSPQTSSSFPQRNSARRARLRNNSFPFASLLYESQYGDEDRLEKVEEDADNLTNNANLMNRSPLKGVESKMHTCPSAPPGYIEEVTDNMSIKDSKSSASLEEDSKKSDEAPVEHKKDNEDEMESSDDSYVKVLSFGVSDDLGEDLTEYVREMRLAPVNLGSFLQAGSPNIGQQLDTFKERSQHFDDFLARLKEN</sequence>